<dbReference type="AlphaFoldDB" id="A0A7S1PFZ2"/>
<dbReference type="EMBL" id="HBGD01001595">
    <property type="protein sequence ID" value="CAD9078089.1"/>
    <property type="molecule type" value="Transcribed_RNA"/>
</dbReference>
<sequence length="171" mass="20490">MQPDLHSQILSHQSLHATITKNLIASRLSHNHIRPLSEINVENEKYLVHYLRDLLRTLVDLRQDEQRQLLKTRHRPQNNETLHNIRTMRYNLIAKYLNKLDAYATLVYDDKFARRTMRKAQRMAKRAREESNLTTTKTKPHRILGATRRTPIDALLRRRRTEIPQHRMTLF</sequence>
<accession>A0A7S1PFZ2</accession>
<gene>
    <name evidence="1" type="ORF">PCOS0759_LOCUS1321</name>
</gene>
<name>A0A7S1PFZ2_9EUKA</name>
<reference evidence="1" key="1">
    <citation type="submission" date="2021-01" db="EMBL/GenBank/DDBJ databases">
        <authorList>
            <person name="Corre E."/>
            <person name="Pelletier E."/>
            <person name="Niang G."/>
            <person name="Scheremetjew M."/>
            <person name="Finn R."/>
            <person name="Kale V."/>
            <person name="Holt S."/>
            <person name="Cochrane G."/>
            <person name="Meng A."/>
            <person name="Brown T."/>
            <person name="Cohen L."/>
        </authorList>
    </citation>
    <scope>NUCLEOTIDE SEQUENCE</scope>
    <source>
        <strain evidence="1">WS</strain>
    </source>
</reference>
<protein>
    <submittedName>
        <fullName evidence="1">Uncharacterized protein</fullName>
    </submittedName>
</protein>
<evidence type="ECO:0000313" key="1">
    <source>
        <dbReference type="EMBL" id="CAD9078089.1"/>
    </source>
</evidence>
<organism evidence="1">
    <name type="scientific">Percolomonas cosmopolitus</name>
    <dbReference type="NCBI Taxonomy" id="63605"/>
    <lineage>
        <taxon>Eukaryota</taxon>
        <taxon>Discoba</taxon>
        <taxon>Heterolobosea</taxon>
        <taxon>Tetramitia</taxon>
        <taxon>Eutetramitia</taxon>
        <taxon>Percolomonadidae</taxon>
        <taxon>Percolomonas</taxon>
    </lineage>
</organism>
<proteinExistence type="predicted"/>